<comment type="caution">
    <text evidence="7">Lacks conserved residue(s) required for the propagation of feature annotation.</text>
</comment>
<comment type="function">
    <text evidence="7">Mechanosensitive channel that participates in the regulation of osmotic pressure changes within the cell, opening in response to stretch forces in the membrane lipid bilayer, without the need for other proteins. Contributes to normal resistance to hypoosmotic shock. Forms an ion channel of 1.0 nanosiemens conductance with a slight preference for anions.</text>
</comment>
<dbReference type="GO" id="GO:0008381">
    <property type="term" value="F:mechanosensitive monoatomic ion channel activity"/>
    <property type="evidence" value="ECO:0007669"/>
    <property type="project" value="InterPro"/>
</dbReference>
<evidence type="ECO:0000256" key="3">
    <source>
        <dbReference type="ARBA" id="ARBA00022475"/>
    </source>
</evidence>
<evidence type="ECO:0000256" key="8">
    <source>
        <dbReference type="SAM" id="MobiDB-lite"/>
    </source>
</evidence>
<dbReference type="PANTHER" id="PTHR30221">
    <property type="entry name" value="SMALL-CONDUCTANCE MECHANOSENSITIVE CHANNEL"/>
    <property type="match status" value="1"/>
</dbReference>
<dbReference type="InterPro" id="IPR023408">
    <property type="entry name" value="MscS_beta-dom_sf"/>
</dbReference>
<proteinExistence type="inferred from homology"/>
<dbReference type="InterPro" id="IPR006311">
    <property type="entry name" value="TAT_signal"/>
</dbReference>
<dbReference type="InterPro" id="IPR049278">
    <property type="entry name" value="MS_channel_C"/>
</dbReference>
<keyword evidence="3" id="KW-1003">Cell membrane</keyword>
<dbReference type="Proteomes" id="UP000325372">
    <property type="component" value="Unassembled WGS sequence"/>
</dbReference>
<keyword evidence="4 7" id="KW-0812">Transmembrane</keyword>
<name>A0A5N0T9D9_9GAMM</name>
<accession>A0A5N0T9D9</accession>
<evidence type="ECO:0000256" key="2">
    <source>
        <dbReference type="ARBA" id="ARBA00008017"/>
    </source>
</evidence>
<evidence type="ECO:0000313" key="11">
    <source>
        <dbReference type="EMBL" id="KAA9131663.1"/>
    </source>
</evidence>
<dbReference type="EMBL" id="VYXP01000005">
    <property type="protein sequence ID" value="KAA9131663.1"/>
    <property type="molecule type" value="Genomic_DNA"/>
</dbReference>
<evidence type="ECO:0000256" key="7">
    <source>
        <dbReference type="RuleBase" id="RU369025"/>
    </source>
</evidence>
<comment type="caution">
    <text evidence="11">The sequence shown here is derived from an EMBL/GenBank/DDBJ whole genome shotgun (WGS) entry which is preliminary data.</text>
</comment>
<keyword evidence="7" id="KW-0997">Cell inner membrane</keyword>
<feature type="transmembrane region" description="Helical" evidence="7">
    <location>
        <begin position="212"/>
        <end position="236"/>
    </location>
</feature>
<evidence type="ECO:0000259" key="9">
    <source>
        <dbReference type="Pfam" id="PF00924"/>
    </source>
</evidence>
<feature type="region of interest" description="Disordered" evidence="8">
    <location>
        <begin position="527"/>
        <end position="560"/>
    </location>
</feature>
<evidence type="ECO:0000256" key="5">
    <source>
        <dbReference type="ARBA" id="ARBA00022989"/>
    </source>
</evidence>
<keyword evidence="7" id="KW-0407">Ion channel</keyword>
<dbReference type="AlphaFoldDB" id="A0A5N0T9D9"/>
<evidence type="ECO:0000256" key="1">
    <source>
        <dbReference type="ARBA" id="ARBA00004651"/>
    </source>
</evidence>
<feature type="transmembrane region" description="Helical" evidence="7">
    <location>
        <begin position="349"/>
        <end position="371"/>
    </location>
</feature>
<evidence type="ECO:0000256" key="4">
    <source>
        <dbReference type="ARBA" id="ARBA00022692"/>
    </source>
</evidence>
<keyword evidence="12" id="KW-1185">Reference proteome</keyword>
<gene>
    <name evidence="11" type="ORF">F3N42_10145</name>
</gene>
<evidence type="ECO:0000256" key="6">
    <source>
        <dbReference type="ARBA" id="ARBA00023136"/>
    </source>
</evidence>
<dbReference type="InterPro" id="IPR045275">
    <property type="entry name" value="MscS_archaea/bacteria_type"/>
</dbReference>
<keyword evidence="7" id="KW-0406">Ion transport</keyword>
<dbReference type="SUPFAM" id="SSF82689">
    <property type="entry name" value="Mechanosensitive channel protein MscS (YggB), C-terminal domain"/>
    <property type="match status" value="1"/>
</dbReference>
<feature type="transmembrane region" description="Helical" evidence="7">
    <location>
        <begin position="317"/>
        <end position="337"/>
    </location>
</feature>
<protein>
    <recommendedName>
        <fullName evidence="7">Small-conductance mechanosensitive channel</fullName>
    </recommendedName>
</protein>
<keyword evidence="6 7" id="KW-0472">Membrane</keyword>
<keyword evidence="7" id="KW-0813">Transport</keyword>
<comment type="similarity">
    <text evidence="2 7">Belongs to the MscS (TC 1.A.23) family.</text>
</comment>
<dbReference type="RefSeq" id="WP_150864339.1">
    <property type="nucleotide sequence ID" value="NZ_VYXP01000005.1"/>
</dbReference>
<dbReference type="InterPro" id="IPR010920">
    <property type="entry name" value="LSM_dom_sf"/>
</dbReference>
<dbReference type="Gene3D" id="2.30.30.60">
    <property type="match status" value="1"/>
</dbReference>
<dbReference type="Pfam" id="PF21082">
    <property type="entry name" value="MS_channel_3rd"/>
    <property type="match status" value="1"/>
</dbReference>
<comment type="subunit">
    <text evidence="7">Homoheptamer.</text>
</comment>
<reference evidence="11 12" key="1">
    <citation type="submission" date="2019-09" db="EMBL/GenBank/DDBJ databases">
        <title>Wenzhouxiangella sp. Genome sequencing and assembly.</title>
        <authorList>
            <person name="Zhang R."/>
        </authorList>
    </citation>
    <scope>NUCLEOTIDE SEQUENCE [LARGE SCALE GENOMIC DNA]</scope>
    <source>
        <strain evidence="11 12">W260</strain>
    </source>
</reference>
<feature type="transmembrane region" description="Helical" evidence="7">
    <location>
        <begin position="160"/>
        <end position="178"/>
    </location>
</feature>
<dbReference type="GO" id="GO:0005886">
    <property type="term" value="C:plasma membrane"/>
    <property type="evidence" value="ECO:0007669"/>
    <property type="project" value="UniProtKB-SubCell"/>
</dbReference>
<feature type="domain" description="Mechanosensitive ion channel MscS C-terminal" evidence="10">
    <location>
        <begin position="442"/>
        <end position="521"/>
    </location>
</feature>
<feature type="domain" description="Mechanosensitive ion channel MscS" evidence="9">
    <location>
        <begin position="363"/>
        <end position="428"/>
    </location>
</feature>
<comment type="subcellular location">
    <subcellularLocation>
        <location evidence="7">Cell inner membrane</location>
        <topology evidence="7">Multi-pass membrane protein</topology>
    </subcellularLocation>
    <subcellularLocation>
        <location evidence="1">Cell membrane</location>
        <topology evidence="1">Multi-pass membrane protein</topology>
    </subcellularLocation>
</comment>
<dbReference type="InterPro" id="IPR006685">
    <property type="entry name" value="MscS_channel_2nd"/>
</dbReference>
<feature type="transmembrane region" description="Helical" evidence="7">
    <location>
        <begin position="275"/>
        <end position="296"/>
    </location>
</feature>
<evidence type="ECO:0000259" key="10">
    <source>
        <dbReference type="Pfam" id="PF21082"/>
    </source>
</evidence>
<sequence>MTDHLPLRLPRRSFLLSLLLFGMVLPFAGWAQSGAATHSDPGAESARLDTAPVRVDGQILFHVRGITAFPADVRAARIRRNIINAARDESFDVSTIETVKRDGHLILRAGDVDLVTLVQADSATEQVPLEVLARAARERVAKAIEQYREDRTPDALRMSALYLAGLTLALVALVWVLGRLKRWLNKVMERKISAGIRELERKSKRLLNRQHLWGLFDGLLKGSYVLVLAVLVFTYIDSVLGVFPWTRGAAKWLLEMVTTPLLSMGRSVVASLPDLFFLFILFLVVRGVLRFLRLFFQAIGRKQIVLPNFDNDWAMPTYKLVRLMVIAFSLVIAYPYIPGSESAAFKGVSLFLGVVVSLGSTSFISNMIAGLSMTYRGAYREGDWVRIGDEEGKVEEMRMMVMRLRTRKNECVTIPNSVILNANVINYSNSGDSPGVLLHPEIGIGYDTSWRMVEAMLVEAAYRTEGLRFDPAPFVNQKALGDFAITYELNVLIDDPATRPRVTTQLFQNIQDVFNENDIQIMSPAYETDPETPKVVPKSAWPAKLVTTTSPKPELEKPES</sequence>
<keyword evidence="5 7" id="KW-1133">Transmembrane helix</keyword>
<dbReference type="PROSITE" id="PS51318">
    <property type="entry name" value="TAT"/>
    <property type="match status" value="1"/>
</dbReference>
<dbReference type="SUPFAM" id="SSF50182">
    <property type="entry name" value="Sm-like ribonucleoproteins"/>
    <property type="match status" value="1"/>
</dbReference>
<dbReference type="Pfam" id="PF00924">
    <property type="entry name" value="MS_channel_2nd"/>
    <property type="match status" value="1"/>
</dbReference>
<dbReference type="PANTHER" id="PTHR30221:SF18">
    <property type="entry name" value="SLL0590 PROTEIN"/>
    <property type="match status" value="1"/>
</dbReference>
<organism evidence="11 12">
    <name type="scientific">Marinihelvus fidelis</name>
    <dbReference type="NCBI Taxonomy" id="2613842"/>
    <lineage>
        <taxon>Bacteria</taxon>
        <taxon>Pseudomonadati</taxon>
        <taxon>Pseudomonadota</taxon>
        <taxon>Gammaproteobacteria</taxon>
        <taxon>Chromatiales</taxon>
        <taxon>Wenzhouxiangellaceae</taxon>
        <taxon>Marinihelvus</taxon>
    </lineage>
</organism>
<dbReference type="InterPro" id="IPR011066">
    <property type="entry name" value="MscS_channel_C_sf"/>
</dbReference>
<dbReference type="Gene3D" id="3.30.70.100">
    <property type="match status" value="1"/>
</dbReference>
<evidence type="ECO:0000313" key="12">
    <source>
        <dbReference type="Proteomes" id="UP000325372"/>
    </source>
</evidence>